<dbReference type="GO" id="GO:0008453">
    <property type="term" value="F:alanine-glyoxylate transaminase activity"/>
    <property type="evidence" value="ECO:0007669"/>
    <property type="project" value="UniProtKB-EC"/>
</dbReference>
<evidence type="ECO:0000256" key="5">
    <source>
        <dbReference type="ARBA" id="ARBA00013049"/>
    </source>
</evidence>
<comment type="catalytic activity">
    <reaction evidence="8">
        <text>glyoxylate + L-alanine = glycine + pyruvate</text>
        <dbReference type="Rhea" id="RHEA:24248"/>
        <dbReference type="ChEBI" id="CHEBI:15361"/>
        <dbReference type="ChEBI" id="CHEBI:36655"/>
        <dbReference type="ChEBI" id="CHEBI:57305"/>
        <dbReference type="ChEBI" id="CHEBI:57972"/>
        <dbReference type="EC" id="2.6.1.44"/>
    </reaction>
    <physiologicalReaction direction="left-to-right" evidence="8">
        <dbReference type="Rhea" id="RHEA:24249"/>
    </physiologicalReaction>
</comment>
<evidence type="ECO:0000256" key="31">
    <source>
        <dbReference type="ARBA" id="ARBA00048560"/>
    </source>
</evidence>
<evidence type="ECO:0000256" key="4">
    <source>
        <dbReference type="ARBA" id="ARBA00011881"/>
    </source>
</evidence>
<evidence type="ECO:0000256" key="11">
    <source>
        <dbReference type="ARBA" id="ARBA00041662"/>
    </source>
</evidence>
<evidence type="ECO:0000256" key="28">
    <source>
        <dbReference type="ARBA" id="ARBA00047892"/>
    </source>
</evidence>
<evidence type="ECO:0000256" key="12">
    <source>
        <dbReference type="ARBA" id="ARBA00041845"/>
    </source>
</evidence>
<dbReference type="EC" id="2.6.1.40" evidence="9"/>
<comment type="catalytic activity">
    <reaction evidence="32">
        <text>N(omega)-methyl-L-arginine + glyoxylate = 5-(3-methylguanidino)-2-oxopentanoate + glycine</text>
        <dbReference type="Rhea" id="RHEA:77323"/>
        <dbReference type="ChEBI" id="CHEBI:36655"/>
        <dbReference type="ChEBI" id="CHEBI:57305"/>
        <dbReference type="ChEBI" id="CHEBI:114953"/>
        <dbReference type="ChEBI" id="CHEBI:197314"/>
    </reaction>
</comment>
<evidence type="ECO:0000256" key="10">
    <source>
        <dbReference type="ARBA" id="ARBA00039862"/>
    </source>
</evidence>
<evidence type="ECO:0000256" key="13">
    <source>
        <dbReference type="ARBA" id="ARBA00042611"/>
    </source>
</evidence>
<evidence type="ECO:0000256" key="25">
    <source>
        <dbReference type="ARBA" id="ARBA00044055"/>
    </source>
</evidence>
<evidence type="ECO:0000256" key="1">
    <source>
        <dbReference type="ARBA" id="ARBA00001933"/>
    </source>
</evidence>
<comment type="subcellular location">
    <subcellularLocation>
        <location evidence="2">Mitochondrion</location>
    </subcellularLocation>
</comment>
<evidence type="ECO:0000256" key="14">
    <source>
        <dbReference type="ARBA" id="ARBA00042669"/>
    </source>
</evidence>
<dbReference type="GO" id="GO:0019481">
    <property type="term" value="P:L-alanine catabolic process, by transamination"/>
    <property type="evidence" value="ECO:0007669"/>
    <property type="project" value="TreeGrafter"/>
</dbReference>
<accession>A0A822A0L5</accession>
<dbReference type="InterPro" id="IPR005814">
    <property type="entry name" value="Aminotrans_3"/>
</dbReference>
<comment type="catalytic activity">
    <reaction evidence="22">
        <text>N(omega),N('omega)-dimethyl-L-arginine + pyruvate = 5-(3,3'-dimethylguanidino)-2-oxopentanoate + L-alanine</text>
        <dbReference type="Rhea" id="RHEA:77307"/>
        <dbReference type="ChEBI" id="CHEBI:15361"/>
        <dbReference type="ChEBI" id="CHEBI:57972"/>
        <dbReference type="ChEBI" id="CHEBI:197308"/>
        <dbReference type="ChEBI" id="CHEBI:197310"/>
    </reaction>
</comment>
<comment type="catalytic activity">
    <reaction evidence="33">
        <text>oxaloacetate + L-alanine = L-aspartate + pyruvate</text>
        <dbReference type="Rhea" id="RHEA:77347"/>
        <dbReference type="ChEBI" id="CHEBI:15361"/>
        <dbReference type="ChEBI" id="CHEBI:16452"/>
        <dbReference type="ChEBI" id="CHEBI:29991"/>
        <dbReference type="ChEBI" id="CHEBI:57972"/>
    </reaction>
</comment>
<evidence type="ECO:0000256" key="8">
    <source>
        <dbReference type="ARBA" id="ARBA00033660"/>
    </source>
</evidence>
<evidence type="ECO:0000256" key="18">
    <source>
        <dbReference type="ARBA" id="ARBA00043749"/>
    </source>
</evidence>
<comment type="cofactor">
    <cofactor evidence="1">
        <name>pyridoxal 5'-phosphate</name>
        <dbReference type="ChEBI" id="CHEBI:597326"/>
    </cofactor>
</comment>
<evidence type="ECO:0000256" key="33">
    <source>
        <dbReference type="ARBA" id="ARBA00048916"/>
    </source>
</evidence>
<dbReference type="EC" id="2.6.1.44" evidence="5"/>
<dbReference type="Proteomes" id="UP000663848">
    <property type="component" value="Unassembled WGS sequence"/>
</dbReference>
<evidence type="ECO:0000256" key="23">
    <source>
        <dbReference type="ARBA" id="ARBA00043825"/>
    </source>
</evidence>
<protein>
    <recommendedName>
        <fullName evidence="10">Alanine--glyoxylate aminotransferase 2, mitochondrial</fullName>
        <ecNumber evidence="25">2.6.1.18</ecNumber>
        <ecNumber evidence="9">2.6.1.40</ecNumber>
        <ecNumber evidence="5">2.6.1.44</ecNumber>
    </recommendedName>
    <alternativeName>
        <fullName evidence="11">(R)-3-amino-2-methylpropionate--pyruvate transaminase</fullName>
    </alternativeName>
    <alternativeName>
        <fullName evidence="13">Beta-ALAAT II</fullName>
    </alternativeName>
    <alternativeName>
        <fullName evidence="14">Beta-alanine-pyruvate aminotransferase</fullName>
    </alternativeName>
    <alternativeName>
        <fullName evidence="27">D-3-aminoisobutyrate-pyruvate aminotransferase</fullName>
    </alternativeName>
    <alternativeName>
        <fullName evidence="12">D-AIBAT</fullName>
    </alternativeName>
    <alternativeName>
        <fullName evidence="26">D-beta-aminoisobutyrate-pyruvate aminotransferase</fullName>
    </alternativeName>
</protein>
<evidence type="ECO:0000256" key="35">
    <source>
        <dbReference type="ARBA" id="ARBA00058068"/>
    </source>
</evidence>
<comment type="catalytic activity">
    <reaction evidence="34">
        <text>N(omega),N('omega)-dimethyl-L-arginine + glyoxylate = 5-(3,3'-dimethylguanidino)-2-oxopentanoate + glycine</text>
        <dbReference type="Rhea" id="RHEA:77315"/>
        <dbReference type="ChEBI" id="CHEBI:36655"/>
        <dbReference type="ChEBI" id="CHEBI:57305"/>
        <dbReference type="ChEBI" id="CHEBI:197308"/>
        <dbReference type="ChEBI" id="CHEBI:197310"/>
    </reaction>
</comment>
<comment type="catalytic activity">
    <reaction evidence="21">
        <text>L-ornithine + pyruvate = 5-amino-2-oxopentanoate + L-alanine</text>
        <dbReference type="Rhea" id="RHEA:77327"/>
        <dbReference type="ChEBI" id="CHEBI:15361"/>
        <dbReference type="ChEBI" id="CHEBI:46911"/>
        <dbReference type="ChEBI" id="CHEBI:57972"/>
        <dbReference type="ChEBI" id="CHEBI:58802"/>
    </reaction>
</comment>
<evidence type="ECO:0000256" key="26">
    <source>
        <dbReference type="ARBA" id="ARBA00044257"/>
    </source>
</evidence>
<comment type="caution">
    <text evidence="36">The sequence shown here is derived from an EMBL/GenBank/DDBJ whole genome shotgun (WGS) entry which is preliminary data.</text>
</comment>
<dbReference type="GO" id="GO:0009436">
    <property type="term" value="P:glyoxylate catabolic process"/>
    <property type="evidence" value="ECO:0007669"/>
    <property type="project" value="TreeGrafter"/>
</dbReference>
<dbReference type="SUPFAM" id="SSF53383">
    <property type="entry name" value="PLP-dependent transferases"/>
    <property type="match status" value="1"/>
</dbReference>
<comment type="catalytic activity">
    <reaction evidence="18">
        <text>N(omega),N(omega)-dimethyl-L-arginine + oxaloacetate = 5-(3,3-dimethylguanidino)-2-oxopentanoate + L-aspartate</text>
        <dbReference type="Rhea" id="RHEA:77343"/>
        <dbReference type="ChEBI" id="CHEBI:16452"/>
        <dbReference type="ChEBI" id="CHEBI:29991"/>
        <dbReference type="ChEBI" id="CHEBI:58326"/>
        <dbReference type="ChEBI" id="CHEBI:197301"/>
    </reaction>
</comment>
<evidence type="ECO:0000256" key="3">
    <source>
        <dbReference type="ARBA" id="ARBA00008954"/>
    </source>
</evidence>
<dbReference type="AlphaFoldDB" id="A0A822A0L5"/>
<evidence type="ECO:0000256" key="16">
    <source>
        <dbReference type="ARBA" id="ARBA00043679"/>
    </source>
</evidence>
<dbReference type="PANTHER" id="PTHR45688">
    <property type="match status" value="1"/>
</dbReference>
<evidence type="ECO:0000256" key="7">
    <source>
        <dbReference type="ARBA" id="ARBA00022679"/>
    </source>
</evidence>
<evidence type="ECO:0000256" key="27">
    <source>
        <dbReference type="ARBA" id="ARBA00044258"/>
    </source>
</evidence>
<dbReference type="EC" id="2.6.1.18" evidence="25"/>
<evidence type="ECO:0000256" key="29">
    <source>
        <dbReference type="ARBA" id="ARBA00048264"/>
    </source>
</evidence>
<dbReference type="InterPro" id="IPR015422">
    <property type="entry name" value="PyrdxlP-dep_Trfase_small"/>
</dbReference>
<keyword evidence="7" id="KW-0808">Transferase</keyword>
<comment type="catalytic activity">
    <reaction evidence="19">
        <text>2-oxobutanoate + L-alanine = (2S)-2-aminobutanoate + pyruvate</text>
        <dbReference type="Rhea" id="RHEA:77355"/>
        <dbReference type="ChEBI" id="CHEBI:15361"/>
        <dbReference type="ChEBI" id="CHEBI:16763"/>
        <dbReference type="ChEBI" id="CHEBI:57972"/>
        <dbReference type="ChEBI" id="CHEBI:74359"/>
        <dbReference type="EC" id="2.6.1.44"/>
    </reaction>
</comment>
<name>A0A822A0L5_9BILA</name>
<comment type="subunit">
    <text evidence="4">Homotetramer.</text>
</comment>
<evidence type="ECO:0000256" key="9">
    <source>
        <dbReference type="ARBA" id="ARBA00039130"/>
    </source>
</evidence>
<comment type="catalytic activity">
    <reaction evidence="30">
        <text>2-oxohexanoate + N(omega),N(omega)-dimethyl-L-arginine = L-2-aminohexanoate + 5-(3,3-dimethylguanidino)-2-oxopentanoate</text>
        <dbReference type="Rhea" id="RHEA:77363"/>
        <dbReference type="ChEBI" id="CHEBI:35177"/>
        <dbReference type="ChEBI" id="CHEBI:58326"/>
        <dbReference type="ChEBI" id="CHEBI:58455"/>
        <dbReference type="ChEBI" id="CHEBI:197301"/>
    </reaction>
</comment>
<evidence type="ECO:0000256" key="15">
    <source>
        <dbReference type="ARBA" id="ARBA00043669"/>
    </source>
</evidence>
<evidence type="ECO:0000256" key="20">
    <source>
        <dbReference type="ARBA" id="ARBA00043758"/>
    </source>
</evidence>
<comment type="catalytic activity">
    <reaction evidence="29">
        <text>L-ornithine + glyoxylate = 5-amino-2-oxopentanoate + glycine</text>
        <dbReference type="Rhea" id="RHEA:77331"/>
        <dbReference type="ChEBI" id="CHEBI:36655"/>
        <dbReference type="ChEBI" id="CHEBI:46911"/>
        <dbReference type="ChEBI" id="CHEBI:57305"/>
        <dbReference type="ChEBI" id="CHEBI:58802"/>
    </reaction>
</comment>
<dbReference type="PANTHER" id="PTHR45688:SF3">
    <property type="entry name" value="ALANINE--GLYOXYLATE AMINOTRANSFERASE 2, MITOCHONDRIAL"/>
    <property type="match status" value="1"/>
</dbReference>
<evidence type="ECO:0000313" key="37">
    <source>
        <dbReference type="Proteomes" id="UP000663848"/>
    </source>
</evidence>
<evidence type="ECO:0000256" key="21">
    <source>
        <dbReference type="ARBA" id="ARBA00043777"/>
    </source>
</evidence>
<evidence type="ECO:0000256" key="30">
    <source>
        <dbReference type="ARBA" id="ARBA00048500"/>
    </source>
</evidence>
<evidence type="ECO:0000256" key="32">
    <source>
        <dbReference type="ARBA" id="ARBA00048760"/>
    </source>
</evidence>
<dbReference type="GO" id="GO:0016223">
    <property type="term" value="F:beta-alanine:pyruvate transaminase activity"/>
    <property type="evidence" value="ECO:0007669"/>
    <property type="project" value="UniProtKB-EC"/>
</dbReference>
<proteinExistence type="inferred from homology"/>
<dbReference type="GO" id="GO:0047305">
    <property type="term" value="F:(R)-3-amino-2-methylpropionate-pyruvate transaminase activity"/>
    <property type="evidence" value="ECO:0007669"/>
    <property type="project" value="UniProtKB-EC"/>
</dbReference>
<dbReference type="Pfam" id="PF00202">
    <property type="entry name" value="Aminotran_3"/>
    <property type="match status" value="1"/>
</dbReference>
<dbReference type="InterPro" id="IPR015424">
    <property type="entry name" value="PyrdxlP-dep_Trfase"/>
</dbReference>
<dbReference type="GO" id="GO:0005739">
    <property type="term" value="C:mitochondrion"/>
    <property type="evidence" value="ECO:0007669"/>
    <property type="project" value="UniProtKB-SubCell"/>
</dbReference>
<evidence type="ECO:0000313" key="36">
    <source>
        <dbReference type="EMBL" id="CAF4993490.1"/>
    </source>
</evidence>
<comment type="catalytic activity">
    <reaction evidence="15">
        <text>N(omega),N(omega)-dimethyl-L-arginine + pyruvate = 5-(3,3-dimethylguanidino)-2-oxopentanoate + L-alanine</text>
        <dbReference type="Rhea" id="RHEA:77303"/>
        <dbReference type="ChEBI" id="CHEBI:15361"/>
        <dbReference type="ChEBI" id="CHEBI:57972"/>
        <dbReference type="ChEBI" id="CHEBI:58326"/>
        <dbReference type="ChEBI" id="CHEBI:197301"/>
    </reaction>
</comment>
<dbReference type="GO" id="GO:0030170">
    <property type="term" value="F:pyridoxal phosphate binding"/>
    <property type="evidence" value="ECO:0007669"/>
    <property type="project" value="InterPro"/>
</dbReference>
<comment type="catalytic activity">
    <reaction evidence="17">
        <text>(R)-3-amino-2-methylpropanoate + pyruvate = 2-methyl-3-oxopropanoate + L-alanine</text>
        <dbReference type="Rhea" id="RHEA:18393"/>
        <dbReference type="ChEBI" id="CHEBI:15361"/>
        <dbReference type="ChEBI" id="CHEBI:57700"/>
        <dbReference type="ChEBI" id="CHEBI:57731"/>
        <dbReference type="ChEBI" id="CHEBI:57972"/>
        <dbReference type="EC" id="2.6.1.40"/>
    </reaction>
    <physiologicalReaction direction="left-to-right" evidence="17">
        <dbReference type="Rhea" id="RHEA:18394"/>
    </physiologicalReaction>
</comment>
<evidence type="ECO:0000256" key="34">
    <source>
        <dbReference type="ARBA" id="ARBA00049480"/>
    </source>
</evidence>
<dbReference type="Gene3D" id="3.90.1150.10">
    <property type="entry name" value="Aspartate Aminotransferase, domain 1"/>
    <property type="match status" value="1"/>
</dbReference>
<comment type="catalytic activity">
    <reaction evidence="20">
        <text>N(omega)-methyl-L-arginine + pyruvate = 5-(3-methylguanidino)-2-oxopentanoate + L-alanine</text>
        <dbReference type="Rhea" id="RHEA:77319"/>
        <dbReference type="ChEBI" id="CHEBI:15361"/>
        <dbReference type="ChEBI" id="CHEBI:57972"/>
        <dbReference type="ChEBI" id="CHEBI:114953"/>
        <dbReference type="ChEBI" id="CHEBI:197314"/>
    </reaction>
</comment>
<evidence type="ECO:0000256" key="24">
    <source>
        <dbReference type="ARBA" id="ARBA00043826"/>
    </source>
</evidence>
<comment type="catalytic activity">
    <reaction evidence="24">
        <text>2-oxopentanoate + N(omega),N(omega)-dimethyl-L-arginine = 5-(3,3-dimethylguanidino)-2-oxopentanoate + L-2-aminopentanoate</text>
        <dbReference type="Rhea" id="RHEA:77359"/>
        <dbReference type="ChEBI" id="CHEBI:28644"/>
        <dbReference type="ChEBI" id="CHEBI:58326"/>
        <dbReference type="ChEBI" id="CHEBI:58441"/>
        <dbReference type="ChEBI" id="CHEBI:197301"/>
    </reaction>
</comment>
<evidence type="ECO:0000256" key="6">
    <source>
        <dbReference type="ARBA" id="ARBA00022576"/>
    </source>
</evidence>
<evidence type="ECO:0000256" key="22">
    <source>
        <dbReference type="ARBA" id="ARBA00043798"/>
    </source>
</evidence>
<evidence type="ECO:0000256" key="17">
    <source>
        <dbReference type="ARBA" id="ARBA00043726"/>
    </source>
</evidence>
<gene>
    <name evidence="36" type="ORF">QYT958_LOCUS37365</name>
</gene>
<keyword evidence="6" id="KW-0032">Aminotransferase</keyword>
<comment type="catalytic activity">
    <reaction evidence="28">
        <text>N(omega),N(omega)-dimethyl-L-arginine + glyoxylate = 5-(3,3-dimethylguanidino)-2-oxopentanoate + glycine</text>
        <dbReference type="Rhea" id="RHEA:77311"/>
        <dbReference type="ChEBI" id="CHEBI:36655"/>
        <dbReference type="ChEBI" id="CHEBI:57305"/>
        <dbReference type="ChEBI" id="CHEBI:58326"/>
        <dbReference type="ChEBI" id="CHEBI:197301"/>
    </reaction>
</comment>
<evidence type="ECO:0000256" key="2">
    <source>
        <dbReference type="ARBA" id="ARBA00004173"/>
    </source>
</evidence>
<reference evidence="36" key="1">
    <citation type="submission" date="2021-02" db="EMBL/GenBank/DDBJ databases">
        <authorList>
            <person name="Nowell W R."/>
        </authorList>
    </citation>
    <scope>NUCLEOTIDE SEQUENCE</scope>
</reference>
<evidence type="ECO:0000256" key="19">
    <source>
        <dbReference type="ARBA" id="ARBA00043751"/>
    </source>
</evidence>
<comment type="catalytic activity">
    <reaction evidence="23">
        <text>3-oxopropanoate + L-alanine = beta-alanine + pyruvate</text>
        <dbReference type="Rhea" id="RHEA:14077"/>
        <dbReference type="ChEBI" id="CHEBI:15361"/>
        <dbReference type="ChEBI" id="CHEBI:33190"/>
        <dbReference type="ChEBI" id="CHEBI:57966"/>
        <dbReference type="ChEBI" id="CHEBI:57972"/>
        <dbReference type="EC" id="2.6.1.18"/>
    </reaction>
    <physiologicalReaction direction="right-to-left" evidence="23">
        <dbReference type="Rhea" id="RHEA:14079"/>
    </physiologicalReaction>
</comment>
<comment type="function">
    <text evidence="35">Multifunctional aminotransferase with a broad substrate specificity. Catalyzes the conversion of glyoxylate to glycine using alanine as the amino donor. Catalyzes metabolism of not L- but the D-isomer of D-beta-aminoisobutyric acid to generate 2-methyl-3-oxopropanoate and alanine. Catalyzes the transfer of the amino group from beta-alanine to pyruvate to yield L-alanine and 3-oxopropanoate. Can metabolize NG-monomethyl-L-arginine (NMMA), asymmetric NG,NG-dimethyl-L-arginine (ADMA) and symmetric NG,N'G-dimethyl-L-arginine (SDMA). ADMA is a potent inhibitor of nitric-oxide (NO) synthase, and this activity provides mechanism through which the kidney regulates blood pressure.</text>
</comment>
<dbReference type="EMBL" id="CAJOBR010031030">
    <property type="protein sequence ID" value="CAF4993490.1"/>
    <property type="molecule type" value="Genomic_DNA"/>
</dbReference>
<comment type="catalytic activity">
    <reaction evidence="16">
        <text>(2S)-2-aminobutanoate + glyoxylate = 2-oxobutanoate + glycine</text>
        <dbReference type="Rhea" id="RHEA:77339"/>
        <dbReference type="ChEBI" id="CHEBI:16763"/>
        <dbReference type="ChEBI" id="CHEBI:36655"/>
        <dbReference type="ChEBI" id="CHEBI:57305"/>
        <dbReference type="ChEBI" id="CHEBI:74359"/>
    </reaction>
</comment>
<comment type="catalytic activity">
    <reaction evidence="31">
        <text>N(omega),N(omega)-dimethyl-L-arginine + 2-oxobutanoate = 5-(3,3-dimethylguanidino)-2-oxopentanoate + (2S)-2-aminobutanoate</text>
        <dbReference type="Rhea" id="RHEA:77351"/>
        <dbReference type="ChEBI" id="CHEBI:16763"/>
        <dbReference type="ChEBI" id="CHEBI:58326"/>
        <dbReference type="ChEBI" id="CHEBI:74359"/>
        <dbReference type="ChEBI" id="CHEBI:197301"/>
    </reaction>
</comment>
<organism evidence="36 37">
    <name type="scientific">Rotaria socialis</name>
    <dbReference type="NCBI Taxonomy" id="392032"/>
    <lineage>
        <taxon>Eukaryota</taxon>
        <taxon>Metazoa</taxon>
        <taxon>Spiralia</taxon>
        <taxon>Gnathifera</taxon>
        <taxon>Rotifera</taxon>
        <taxon>Eurotatoria</taxon>
        <taxon>Bdelloidea</taxon>
        <taxon>Philodinida</taxon>
        <taxon>Philodinidae</taxon>
        <taxon>Rotaria</taxon>
    </lineage>
</organism>
<sequence length="86" mass="9439">MPNVIGDVRGKGLLIGMEMVTDKESRKPLPIGKMNAILDRCRDNGLLIGKGGNFGNVFRIKPPMCITIQDADFAVNVLEDAIRKEL</sequence>
<comment type="similarity">
    <text evidence="3">Belongs to the class-III pyridoxal-phosphate-dependent aminotransferase family.</text>
</comment>